<sequence length="159" mass="17278">MRPMNTPCLWYDGAALEAAEFYARTLPDSQVLAVHHAPGAYPAGESGQVMMVEVKIAGLPCLAFNGGPGVPHSQAFSFQIATDDQAQTDRLWRAIVEHGGQADACGWCRDRWGISWQITPRALMDAVTDPDRAAAQRAFAAMMEMDCIDIAAIEKARRG</sequence>
<dbReference type="RefSeq" id="WP_163459676.1">
    <property type="nucleotide sequence ID" value="NZ_JAAGOH010000042.1"/>
</dbReference>
<evidence type="ECO:0000313" key="2">
    <source>
        <dbReference type="EMBL" id="NDY93647.1"/>
    </source>
</evidence>
<dbReference type="PANTHER" id="PTHR33990">
    <property type="entry name" value="PROTEIN YJDN-RELATED"/>
    <property type="match status" value="1"/>
</dbReference>
<dbReference type="Proteomes" id="UP000484255">
    <property type="component" value="Unassembled WGS sequence"/>
</dbReference>
<accession>A0A7C9TNV0</accession>
<dbReference type="PIRSF" id="PIRSF021700">
    <property type="entry name" value="3_dmu_93_MTrfase"/>
    <property type="match status" value="1"/>
</dbReference>
<dbReference type="SUPFAM" id="SSF54593">
    <property type="entry name" value="Glyoxalase/Bleomycin resistance protein/Dihydroxybiphenyl dioxygenase"/>
    <property type="match status" value="1"/>
</dbReference>
<gene>
    <name evidence="2" type="ORF">G3A44_20870</name>
</gene>
<organism evidence="2 3">
    <name type="scientific">Ideonella livida</name>
    <dbReference type="NCBI Taxonomy" id="2707176"/>
    <lineage>
        <taxon>Bacteria</taxon>
        <taxon>Pseudomonadati</taxon>
        <taxon>Pseudomonadota</taxon>
        <taxon>Betaproteobacteria</taxon>
        <taxon>Burkholderiales</taxon>
        <taxon>Sphaerotilaceae</taxon>
        <taxon>Ideonella</taxon>
    </lineage>
</organism>
<comment type="caution">
    <text evidence="2">The sequence shown here is derived from an EMBL/GenBank/DDBJ whole genome shotgun (WGS) entry which is preliminary data.</text>
</comment>
<reference evidence="2 3" key="1">
    <citation type="submission" date="2020-02" db="EMBL/GenBank/DDBJ databases">
        <title>Ideonella bacterium strain TBM-1.</title>
        <authorList>
            <person name="Chen W.-M."/>
        </authorList>
    </citation>
    <scope>NUCLEOTIDE SEQUENCE [LARGE SCALE GENOMIC DNA]</scope>
    <source>
        <strain evidence="2 3">TBM-1</strain>
    </source>
</reference>
<protein>
    <submittedName>
        <fullName evidence="2">VOC family protein</fullName>
    </submittedName>
</protein>
<name>A0A7C9TNV0_9BURK</name>
<dbReference type="Gene3D" id="3.10.180.10">
    <property type="entry name" value="2,3-Dihydroxybiphenyl 1,2-Dioxygenase, domain 1"/>
    <property type="match status" value="1"/>
</dbReference>
<keyword evidence="3" id="KW-1185">Reference proteome</keyword>
<dbReference type="InterPro" id="IPR009725">
    <property type="entry name" value="3_dmu_93_MTrfase"/>
</dbReference>
<evidence type="ECO:0000259" key="1">
    <source>
        <dbReference type="Pfam" id="PF06983"/>
    </source>
</evidence>
<proteinExistence type="predicted"/>
<dbReference type="InterPro" id="IPR028973">
    <property type="entry name" value="PhnB-like"/>
</dbReference>
<dbReference type="PANTHER" id="PTHR33990:SF2">
    <property type="entry name" value="PHNB-LIKE DOMAIN-CONTAINING PROTEIN"/>
    <property type="match status" value="1"/>
</dbReference>
<dbReference type="AlphaFoldDB" id="A0A7C9TNV0"/>
<dbReference type="CDD" id="cd06588">
    <property type="entry name" value="PhnB_like"/>
    <property type="match status" value="1"/>
</dbReference>
<feature type="domain" description="PhnB-like" evidence="1">
    <location>
        <begin position="5"/>
        <end position="119"/>
    </location>
</feature>
<dbReference type="InterPro" id="IPR029068">
    <property type="entry name" value="Glyas_Bleomycin-R_OHBP_Dase"/>
</dbReference>
<dbReference type="EMBL" id="JAAGOH010000042">
    <property type="protein sequence ID" value="NDY93647.1"/>
    <property type="molecule type" value="Genomic_DNA"/>
</dbReference>
<dbReference type="Pfam" id="PF06983">
    <property type="entry name" value="3-dmu-9_3-mt"/>
    <property type="match status" value="1"/>
</dbReference>
<evidence type="ECO:0000313" key="3">
    <source>
        <dbReference type="Proteomes" id="UP000484255"/>
    </source>
</evidence>